<dbReference type="EMBL" id="WMBB01000030">
    <property type="protein sequence ID" value="MTE17530.1"/>
    <property type="molecule type" value="Genomic_DNA"/>
</dbReference>
<dbReference type="Gene3D" id="2.60.120.380">
    <property type="match status" value="1"/>
</dbReference>
<feature type="signal peptide" evidence="1">
    <location>
        <begin position="1"/>
        <end position="34"/>
    </location>
</feature>
<evidence type="ECO:0000313" key="3">
    <source>
        <dbReference type="Proteomes" id="UP000432464"/>
    </source>
</evidence>
<dbReference type="RefSeq" id="WP_154791943.1">
    <property type="nucleotide sequence ID" value="NZ_WMBB01000030.1"/>
</dbReference>
<organism evidence="2 3">
    <name type="scientific">Nocardia aurantiaca</name>
    <dbReference type="NCBI Taxonomy" id="2675850"/>
    <lineage>
        <taxon>Bacteria</taxon>
        <taxon>Bacillati</taxon>
        <taxon>Actinomycetota</taxon>
        <taxon>Actinomycetes</taxon>
        <taxon>Mycobacteriales</taxon>
        <taxon>Nocardiaceae</taxon>
        <taxon>Nocardia</taxon>
    </lineage>
</organism>
<accession>A0A6I3L8X4</accession>
<dbReference type="AlphaFoldDB" id="A0A6I3L8X4"/>
<feature type="chain" id="PRO_5038730975" description="Peptidase C-terminal archaeal/bacterial domain-containing protein" evidence="1">
    <location>
        <begin position="35"/>
        <end position="138"/>
    </location>
</feature>
<keyword evidence="1" id="KW-0732">Signal</keyword>
<evidence type="ECO:0000313" key="2">
    <source>
        <dbReference type="EMBL" id="MTE17530.1"/>
    </source>
</evidence>
<evidence type="ECO:0000256" key="1">
    <source>
        <dbReference type="SAM" id="SignalP"/>
    </source>
</evidence>
<proteinExistence type="predicted"/>
<name>A0A6I3L8X4_9NOCA</name>
<dbReference type="Proteomes" id="UP000432464">
    <property type="component" value="Unassembled WGS sequence"/>
</dbReference>
<protein>
    <recommendedName>
        <fullName evidence="4">Peptidase C-terminal archaeal/bacterial domain-containing protein</fullName>
    </recommendedName>
</protein>
<reference evidence="2 3" key="1">
    <citation type="submission" date="2019-11" db="EMBL/GenBank/DDBJ databases">
        <title>Nocardia sp. nov. CT2-14 isolated from soil.</title>
        <authorList>
            <person name="Kanchanasin P."/>
            <person name="Tanasupawat S."/>
            <person name="Yuki M."/>
            <person name="Kudo T."/>
        </authorList>
    </citation>
    <scope>NUCLEOTIDE SEQUENCE [LARGE SCALE GENOMIC DNA]</scope>
    <source>
        <strain evidence="2 3">CT2-14</strain>
    </source>
</reference>
<evidence type="ECO:0008006" key="4">
    <source>
        <dbReference type="Google" id="ProtNLM"/>
    </source>
</evidence>
<gene>
    <name evidence="2" type="ORF">GLP40_32945</name>
</gene>
<keyword evidence="3" id="KW-1185">Reference proteome</keyword>
<comment type="caution">
    <text evidence="2">The sequence shown here is derived from an EMBL/GenBank/DDBJ whole genome shotgun (WGS) entry which is preliminary data.</text>
</comment>
<sequence>MTASATATRKAAVAMIAIAAALFIPLAGAGAANASGVNAEIKFALGTDHGAVDGYINRGYSDTWYFDARAGQRLSTDITSHYTSASGTAVYTLTSPDGQQLAIDTTGTQLYLPATGTYYLTITSPQHDASYTLNLQID</sequence>